<reference evidence="3 4" key="1">
    <citation type="submission" date="2018-11" db="EMBL/GenBank/DDBJ databases">
        <title>Whole genome sequence of Streptomyces chrestomyceticus NBRC 13444(T).</title>
        <authorList>
            <person name="Komaki H."/>
            <person name="Tamura T."/>
        </authorList>
    </citation>
    <scope>NUCLEOTIDE SEQUENCE [LARGE SCALE GENOMIC DNA]</scope>
    <source>
        <strain evidence="3 4">NBRC 13444</strain>
    </source>
</reference>
<organism evidence="3 4">
    <name type="scientific">Streptomyces chrestomyceticus JCM 4735</name>
    <dbReference type="NCBI Taxonomy" id="1306181"/>
    <lineage>
        <taxon>Bacteria</taxon>
        <taxon>Bacillati</taxon>
        <taxon>Actinomycetota</taxon>
        <taxon>Actinomycetes</taxon>
        <taxon>Kitasatosporales</taxon>
        <taxon>Streptomycetaceae</taxon>
        <taxon>Streptomyces</taxon>
    </lineage>
</organism>
<feature type="domain" description="UbiC transcription regulator-associated" evidence="2">
    <location>
        <begin position="32"/>
        <end position="170"/>
    </location>
</feature>
<dbReference type="RefSeq" id="WP_125047299.1">
    <property type="nucleotide sequence ID" value="NZ_BHZC01000001.1"/>
</dbReference>
<feature type="region of interest" description="Disordered" evidence="1">
    <location>
        <begin position="1"/>
        <end position="24"/>
    </location>
</feature>
<dbReference type="PANTHER" id="PTHR44846">
    <property type="entry name" value="MANNOSYL-D-GLYCERATE TRANSPORT/METABOLISM SYSTEM REPRESSOR MNGR-RELATED"/>
    <property type="match status" value="1"/>
</dbReference>
<dbReference type="SUPFAM" id="SSF64288">
    <property type="entry name" value="Chorismate lyase-like"/>
    <property type="match status" value="1"/>
</dbReference>
<proteinExistence type="predicted"/>
<accession>A0A7U9PZ06</accession>
<evidence type="ECO:0000313" key="4">
    <source>
        <dbReference type="Proteomes" id="UP000287830"/>
    </source>
</evidence>
<evidence type="ECO:0000256" key="1">
    <source>
        <dbReference type="SAM" id="MobiDB-lite"/>
    </source>
</evidence>
<dbReference type="Pfam" id="PF07702">
    <property type="entry name" value="UTRA"/>
    <property type="match status" value="1"/>
</dbReference>
<evidence type="ECO:0000259" key="2">
    <source>
        <dbReference type="SMART" id="SM00866"/>
    </source>
</evidence>
<dbReference type="InterPro" id="IPR028978">
    <property type="entry name" value="Chorismate_lyase_/UTRA_dom_sf"/>
</dbReference>
<dbReference type="OrthoDB" id="3620754at2"/>
<dbReference type="Proteomes" id="UP000287830">
    <property type="component" value="Unassembled WGS sequence"/>
</dbReference>
<dbReference type="InterPro" id="IPR050679">
    <property type="entry name" value="Bact_HTH_transcr_reg"/>
</dbReference>
<dbReference type="SMART" id="SM00866">
    <property type="entry name" value="UTRA"/>
    <property type="match status" value="1"/>
</dbReference>
<sequence>MSSKWSSGESLPYVTPRGVGEPDAWTAESACSGGTQRLIGAGEASPPSEVRRALSLSDGEAAIVRRRVMYINDTPIELTDSWYPRRVAAGTALAEPRKIRGGAPTLLAELGYTTRFVTEEVGVRPVTSSESDRLGLTDGEGVLTLLRTTRTADREPIEVSLMVMKGPRRIRYEIEVD</sequence>
<protein>
    <submittedName>
        <fullName evidence="3">GntR family transcriptional regulator</fullName>
    </submittedName>
</protein>
<dbReference type="EMBL" id="BHZC01000001">
    <property type="protein sequence ID" value="GCD37987.1"/>
    <property type="molecule type" value="Genomic_DNA"/>
</dbReference>
<dbReference type="GeneID" id="95624566"/>
<comment type="caution">
    <text evidence="3">The sequence shown here is derived from an EMBL/GenBank/DDBJ whole genome shotgun (WGS) entry which is preliminary data.</text>
</comment>
<name>A0A7U9PZ06_9ACTN</name>
<dbReference type="AlphaFoldDB" id="A0A7U9PZ06"/>
<dbReference type="InterPro" id="IPR011663">
    <property type="entry name" value="UTRA"/>
</dbReference>
<dbReference type="Gene3D" id="3.40.1410.10">
    <property type="entry name" value="Chorismate lyase-like"/>
    <property type="match status" value="1"/>
</dbReference>
<dbReference type="GO" id="GO:0045892">
    <property type="term" value="P:negative regulation of DNA-templated transcription"/>
    <property type="evidence" value="ECO:0007669"/>
    <property type="project" value="TreeGrafter"/>
</dbReference>
<evidence type="ECO:0000313" key="3">
    <source>
        <dbReference type="EMBL" id="GCD37987.1"/>
    </source>
</evidence>
<gene>
    <name evidence="3" type="ORF">OEIGOIKO_05797</name>
</gene>
<dbReference type="PANTHER" id="PTHR44846:SF17">
    <property type="entry name" value="GNTR-FAMILY TRANSCRIPTIONAL REGULATOR"/>
    <property type="match status" value="1"/>
</dbReference>
<dbReference type="GO" id="GO:0003677">
    <property type="term" value="F:DNA binding"/>
    <property type="evidence" value="ECO:0007669"/>
    <property type="project" value="InterPro"/>
</dbReference>